<dbReference type="Proteomes" id="UP001231189">
    <property type="component" value="Unassembled WGS sequence"/>
</dbReference>
<accession>A0AAD8S3K6</accession>
<keyword evidence="2" id="KW-1185">Reference proteome</keyword>
<dbReference type="AlphaFoldDB" id="A0AAD8S3K6"/>
<gene>
    <name evidence="1" type="ORF">QYE76_062916</name>
</gene>
<evidence type="ECO:0000313" key="1">
    <source>
        <dbReference type="EMBL" id="KAK1645111.1"/>
    </source>
</evidence>
<proteinExistence type="predicted"/>
<comment type="caution">
    <text evidence="1">The sequence shown here is derived from an EMBL/GenBank/DDBJ whole genome shotgun (WGS) entry which is preliminary data.</text>
</comment>
<evidence type="ECO:0000313" key="2">
    <source>
        <dbReference type="Proteomes" id="UP001231189"/>
    </source>
</evidence>
<protein>
    <submittedName>
        <fullName evidence="1">Uncharacterized protein</fullName>
    </submittedName>
</protein>
<organism evidence="1 2">
    <name type="scientific">Lolium multiflorum</name>
    <name type="common">Italian ryegrass</name>
    <name type="synonym">Lolium perenne subsp. multiflorum</name>
    <dbReference type="NCBI Taxonomy" id="4521"/>
    <lineage>
        <taxon>Eukaryota</taxon>
        <taxon>Viridiplantae</taxon>
        <taxon>Streptophyta</taxon>
        <taxon>Embryophyta</taxon>
        <taxon>Tracheophyta</taxon>
        <taxon>Spermatophyta</taxon>
        <taxon>Magnoliopsida</taxon>
        <taxon>Liliopsida</taxon>
        <taxon>Poales</taxon>
        <taxon>Poaceae</taxon>
        <taxon>BOP clade</taxon>
        <taxon>Pooideae</taxon>
        <taxon>Poodae</taxon>
        <taxon>Poeae</taxon>
        <taxon>Poeae Chloroplast Group 2 (Poeae type)</taxon>
        <taxon>Loliodinae</taxon>
        <taxon>Loliinae</taxon>
        <taxon>Lolium</taxon>
    </lineage>
</organism>
<sequence length="102" mass="11498">MKYSADREQSSHATPNVKQRPYLIKLDITLAINSRPSPIVVVPAETRNSLGCMVRQLPNDQFETKGRRFIYGRPENTRAARTIGSANAYFAKIKLSVESRTC</sequence>
<name>A0AAD8S3K6_LOLMU</name>
<dbReference type="EMBL" id="JAUUTY010000004">
    <property type="protein sequence ID" value="KAK1645111.1"/>
    <property type="molecule type" value="Genomic_DNA"/>
</dbReference>
<reference evidence="1" key="1">
    <citation type="submission" date="2023-07" db="EMBL/GenBank/DDBJ databases">
        <title>A chromosome-level genome assembly of Lolium multiflorum.</title>
        <authorList>
            <person name="Chen Y."/>
            <person name="Copetti D."/>
            <person name="Kolliker R."/>
            <person name="Studer B."/>
        </authorList>
    </citation>
    <scope>NUCLEOTIDE SEQUENCE</scope>
    <source>
        <strain evidence="1">02402/16</strain>
        <tissue evidence="1">Leaf</tissue>
    </source>
</reference>